<keyword evidence="2" id="KW-1003">Cell membrane</keyword>
<evidence type="ECO:0000256" key="3">
    <source>
        <dbReference type="ARBA" id="ARBA00022692"/>
    </source>
</evidence>
<dbReference type="Proteomes" id="UP000317365">
    <property type="component" value="Chromosome"/>
</dbReference>
<evidence type="ECO:0000256" key="2">
    <source>
        <dbReference type="ARBA" id="ARBA00022475"/>
    </source>
</evidence>
<feature type="transmembrane region" description="Helical" evidence="6">
    <location>
        <begin position="77"/>
        <end position="94"/>
    </location>
</feature>
<evidence type="ECO:0000256" key="4">
    <source>
        <dbReference type="ARBA" id="ARBA00022989"/>
    </source>
</evidence>
<accession>A0A515EM19</accession>
<dbReference type="Pfam" id="PF01810">
    <property type="entry name" value="LysE"/>
    <property type="match status" value="1"/>
</dbReference>
<dbReference type="KEGG" id="rhg:EXZ61_05610"/>
<dbReference type="GO" id="GO:0005886">
    <property type="term" value="C:plasma membrane"/>
    <property type="evidence" value="ECO:0007669"/>
    <property type="project" value="UniProtKB-SubCell"/>
</dbReference>
<dbReference type="EMBL" id="CP036282">
    <property type="protein sequence ID" value="QDL53689.1"/>
    <property type="molecule type" value="Genomic_DNA"/>
</dbReference>
<feature type="transmembrane region" description="Helical" evidence="6">
    <location>
        <begin position="44"/>
        <end position="65"/>
    </location>
</feature>
<evidence type="ECO:0000313" key="7">
    <source>
        <dbReference type="EMBL" id="QDL53689.1"/>
    </source>
</evidence>
<dbReference type="RefSeq" id="WP_142809825.1">
    <property type="nucleotide sequence ID" value="NZ_CP036282.1"/>
</dbReference>
<evidence type="ECO:0000256" key="6">
    <source>
        <dbReference type="SAM" id="Phobius"/>
    </source>
</evidence>
<dbReference type="PANTHER" id="PTHR30086:SF20">
    <property type="entry name" value="ARGININE EXPORTER PROTEIN ARGO-RELATED"/>
    <property type="match status" value="1"/>
</dbReference>
<keyword evidence="5 6" id="KW-0472">Membrane</keyword>
<gene>
    <name evidence="7" type="ORF">EXZ61_05610</name>
</gene>
<evidence type="ECO:0000313" key="8">
    <source>
        <dbReference type="Proteomes" id="UP000317365"/>
    </source>
</evidence>
<evidence type="ECO:0000256" key="5">
    <source>
        <dbReference type="ARBA" id="ARBA00023136"/>
    </source>
</evidence>
<dbReference type="GO" id="GO:0015171">
    <property type="term" value="F:amino acid transmembrane transporter activity"/>
    <property type="evidence" value="ECO:0007669"/>
    <property type="project" value="TreeGrafter"/>
</dbReference>
<proteinExistence type="predicted"/>
<evidence type="ECO:0000256" key="1">
    <source>
        <dbReference type="ARBA" id="ARBA00004651"/>
    </source>
</evidence>
<organism evidence="7 8">
    <name type="scientific">Rhodoferax aquaticus</name>
    <dbReference type="NCBI Taxonomy" id="2527691"/>
    <lineage>
        <taxon>Bacteria</taxon>
        <taxon>Pseudomonadati</taxon>
        <taxon>Pseudomonadota</taxon>
        <taxon>Betaproteobacteria</taxon>
        <taxon>Burkholderiales</taxon>
        <taxon>Comamonadaceae</taxon>
        <taxon>Rhodoferax</taxon>
    </lineage>
</organism>
<name>A0A515EM19_9BURK</name>
<keyword evidence="4 6" id="KW-1133">Transmembrane helix</keyword>
<sequence>MELLPLQLVLSLAMFAFVTSITPGPNNMMLLASGVNHGFAGSLRLLFGIEFGFFILLSAVGLGLGELFVALPMAHTAMKWLGVAYMLYLAWGLAHSAGSGAEGDGGKTLGFWGAVAFQWINPKAWIMAIGYFSTYVPAGKGPIYLVGMAALFAIVGLPCCAAWALMGQHLRRYLADAKQRQVFNWVMAVLLVLSIIPALL</sequence>
<keyword evidence="3 6" id="KW-0812">Transmembrane</keyword>
<protein>
    <submittedName>
        <fullName evidence="7">LysE family translocator</fullName>
    </submittedName>
</protein>
<reference evidence="8" key="1">
    <citation type="submission" date="2019-02" db="EMBL/GenBank/DDBJ databases">
        <title>Complete genome sequence of Rhodoferax sp. Gr-4.</title>
        <authorList>
            <person name="Jin L."/>
        </authorList>
    </citation>
    <scope>NUCLEOTIDE SEQUENCE [LARGE SCALE GENOMIC DNA]</scope>
    <source>
        <strain evidence="8">Gr-4</strain>
    </source>
</reference>
<dbReference type="PANTHER" id="PTHR30086">
    <property type="entry name" value="ARGININE EXPORTER PROTEIN ARGO"/>
    <property type="match status" value="1"/>
</dbReference>
<dbReference type="GO" id="GO:0033228">
    <property type="term" value="P:cysteine export across plasma membrane"/>
    <property type="evidence" value="ECO:0007669"/>
    <property type="project" value="TreeGrafter"/>
</dbReference>
<keyword evidence="8" id="KW-1185">Reference proteome</keyword>
<dbReference type="InterPro" id="IPR001123">
    <property type="entry name" value="LeuE-type"/>
</dbReference>
<feature type="transmembrane region" description="Helical" evidence="6">
    <location>
        <begin position="143"/>
        <end position="166"/>
    </location>
</feature>
<feature type="transmembrane region" description="Helical" evidence="6">
    <location>
        <begin position="182"/>
        <end position="199"/>
    </location>
</feature>
<reference evidence="8" key="2">
    <citation type="journal article" date="2020" name="Int. J. Syst. Evol. Microbiol.">
        <title>Genomic insights into a novel species Rhodoferax aquaticus sp. nov., isolated from freshwater.</title>
        <authorList>
            <person name="Li T."/>
            <person name="Zhuo Y."/>
            <person name="Jin C.Z."/>
            <person name="Wu X."/>
            <person name="Ko S.R."/>
            <person name="Jin F.J."/>
            <person name="Ahn C.Y."/>
            <person name="Oh H.M."/>
            <person name="Lee H.G."/>
            <person name="Jin L."/>
        </authorList>
    </citation>
    <scope>NUCLEOTIDE SEQUENCE [LARGE SCALE GENOMIC DNA]</scope>
    <source>
        <strain evidence="8">Gr-4</strain>
    </source>
</reference>
<dbReference type="AlphaFoldDB" id="A0A515EM19"/>
<comment type="subcellular location">
    <subcellularLocation>
        <location evidence="1">Cell membrane</location>
        <topology evidence="1">Multi-pass membrane protein</topology>
    </subcellularLocation>
</comment>